<accession>X1UMG4</accession>
<dbReference type="AlphaFoldDB" id="X1UMG4"/>
<feature type="non-terminal residue" evidence="1">
    <location>
        <position position="142"/>
    </location>
</feature>
<organism evidence="1">
    <name type="scientific">marine sediment metagenome</name>
    <dbReference type="NCBI Taxonomy" id="412755"/>
    <lineage>
        <taxon>unclassified sequences</taxon>
        <taxon>metagenomes</taxon>
        <taxon>ecological metagenomes</taxon>
    </lineage>
</organism>
<evidence type="ECO:0000313" key="1">
    <source>
        <dbReference type="EMBL" id="GAJ18668.1"/>
    </source>
</evidence>
<comment type="caution">
    <text evidence="1">The sequence shown here is derived from an EMBL/GenBank/DDBJ whole genome shotgun (WGS) entry which is preliminary data.</text>
</comment>
<name>X1UMG4_9ZZZZ</name>
<dbReference type="EMBL" id="BARW01035216">
    <property type="protein sequence ID" value="GAJ18668.1"/>
    <property type="molecule type" value="Genomic_DNA"/>
</dbReference>
<protein>
    <submittedName>
        <fullName evidence="1">Uncharacterized protein</fullName>
    </submittedName>
</protein>
<reference evidence="1" key="1">
    <citation type="journal article" date="2014" name="Front. Microbiol.">
        <title>High frequency of phylogenetically diverse reductive dehalogenase-homologous genes in deep subseafloor sedimentary metagenomes.</title>
        <authorList>
            <person name="Kawai M."/>
            <person name="Futagami T."/>
            <person name="Toyoda A."/>
            <person name="Takaki Y."/>
            <person name="Nishi S."/>
            <person name="Hori S."/>
            <person name="Arai W."/>
            <person name="Tsubouchi T."/>
            <person name="Morono Y."/>
            <person name="Uchiyama I."/>
            <person name="Ito T."/>
            <person name="Fujiyama A."/>
            <person name="Inagaki F."/>
            <person name="Takami H."/>
        </authorList>
    </citation>
    <scope>NUCLEOTIDE SEQUENCE</scope>
    <source>
        <strain evidence="1">Expedition CK06-06</strain>
    </source>
</reference>
<proteinExistence type="predicted"/>
<gene>
    <name evidence="1" type="ORF">S12H4_54985</name>
</gene>
<sequence length="142" mass="16379">MDSFSDDYTGYNPHQNVLIPYGYIVPGKLEQVKKTLKIALNEPDLIVHYGYTREPSKMVHLLKYVTRATFRDWQWDEVMAAHIYGLQNALSWGKWDAEPAWSLEDLEGETRAELEDDDFKAIESLEGGICPQCWAEDELIVP</sequence>